<feature type="domain" description="OmpR/PhoB-type" evidence="4">
    <location>
        <begin position="49"/>
        <end position="124"/>
    </location>
</feature>
<evidence type="ECO:0000256" key="1">
    <source>
        <dbReference type="ARBA" id="ARBA00005820"/>
    </source>
</evidence>
<feature type="compositionally biased region" description="Low complexity" evidence="3">
    <location>
        <begin position="271"/>
        <end position="282"/>
    </location>
</feature>
<keyword evidence="2 6" id="KW-0238">DNA-binding</keyword>
<name>A0A1I3GKK5_9RHOB</name>
<feature type="domain" description="Bacterial transcriptional activator" evidence="5">
    <location>
        <begin position="131"/>
        <end position="270"/>
    </location>
</feature>
<evidence type="ECO:0000313" key="7">
    <source>
        <dbReference type="Proteomes" id="UP000199377"/>
    </source>
</evidence>
<dbReference type="Gene3D" id="1.10.10.10">
    <property type="entry name" value="Winged helix-like DNA-binding domain superfamily/Winged helix DNA-binding domain"/>
    <property type="match status" value="1"/>
</dbReference>
<dbReference type="GO" id="GO:0003677">
    <property type="term" value="F:DNA binding"/>
    <property type="evidence" value="ECO:0007669"/>
    <property type="project" value="UniProtKB-KW"/>
</dbReference>
<dbReference type="InterPro" id="IPR001867">
    <property type="entry name" value="OmpR/PhoB-type_DNA-bd"/>
</dbReference>
<dbReference type="SMART" id="SM00862">
    <property type="entry name" value="Trans_reg_C"/>
    <property type="match status" value="1"/>
</dbReference>
<dbReference type="GO" id="GO:0000160">
    <property type="term" value="P:phosphorelay signal transduction system"/>
    <property type="evidence" value="ECO:0007669"/>
    <property type="project" value="InterPro"/>
</dbReference>
<evidence type="ECO:0000259" key="5">
    <source>
        <dbReference type="SMART" id="SM01043"/>
    </source>
</evidence>
<dbReference type="STRING" id="1114924.SAMN05216258_105203"/>
<feature type="compositionally biased region" description="Basic and acidic residues" evidence="3">
    <location>
        <begin position="283"/>
        <end position="297"/>
    </location>
</feature>
<proteinExistence type="inferred from homology"/>
<evidence type="ECO:0000313" key="6">
    <source>
        <dbReference type="EMBL" id="SFI23732.1"/>
    </source>
</evidence>
<keyword evidence="7" id="KW-1185">Reference proteome</keyword>
<dbReference type="SUPFAM" id="SSF48452">
    <property type="entry name" value="TPR-like"/>
    <property type="match status" value="2"/>
</dbReference>
<dbReference type="Pfam" id="PF03704">
    <property type="entry name" value="BTAD"/>
    <property type="match status" value="1"/>
</dbReference>
<dbReference type="PANTHER" id="PTHR35807">
    <property type="entry name" value="TRANSCRIPTIONAL REGULATOR REDD-RELATED"/>
    <property type="match status" value="1"/>
</dbReference>
<evidence type="ECO:0000256" key="2">
    <source>
        <dbReference type="ARBA" id="ARBA00023125"/>
    </source>
</evidence>
<organism evidence="6 7">
    <name type="scientific">Albimonas pacifica</name>
    <dbReference type="NCBI Taxonomy" id="1114924"/>
    <lineage>
        <taxon>Bacteria</taxon>
        <taxon>Pseudomonadati</taxon>
        <taxon>Pseudomonadota</taxon>
        <taxon>Alphaproteobacteria</taxon>
        <taxon>Rhodobacterales</taxon>
        <taxon>Paracoccaceae</taxon>
        <taxon>Albimonas</taxon>
    </lineage>
</organism>
<accession>A0A1I3GKK5</accession>
<reference evidence="6 7" key="1">
    <citation type="submission" date="2016-10" db="EMBL/GenBank/DDBJ databases">
        <authorList>
            <person name="de Groot N.N."/>
        </authorList>
    </citation>
    <scope>NUCLEOTIDE SEQUENCE [LARGE SCALE GENOMIC DNA]</scope>
    <source>
        <strain evidence="6 7">CGMCC 1.11030</strain>
    </source>
</reference>
<evidence type="ECO:0000256" key="3">
    <source>
        <dbReference type="SAM" id="MobiDB-lite"/>
    </source>
</evidence>
<dbReference type="Gene3D" id="1.25.40.10">
    <property type="entry name" value="Tetratricopeptide repeat domain"/>
    <property type="match status" value="2"/>
</dbReference>
<dbReference type="InterPro" id="IPR011990">
    <property type="entry name" value="TPR-like_helical_dom_sf"/>
</dbReference>
<evidence type="ECO:0000259" key="4">
    <source>
        <dbReference type="SMART" id="SM00862"/>
    </source>
</evidence>
<protein>
    <submittedName>
        <fullName evidence="6">DNA-binding transcriptional activator of the SARP family</fullName>
    </submittedName>
</protein>
<dbReference type="InterPro" id="IPR036388">
    <property type="entry name" value="WH-like_DNA-bd_sf"/>
</dbReference>
<dbReference type="EMBL" id="FOQH01000005">
    <property type="protein sequence ID" value="SFI23732.1"/>
    <property type="molecule type" value="Genomic_DNA"/>
</dbReference>
<dbReference type="AlphaFoldDB" id="A0A1I3GKK5"/>
<dbReference type="Proteomes" id="UP000199377">
    <property type="component" value="Unassembled WGS sequence"/>
</dbReference>
<dbReference type="InterPro" id="IPR005158">
    <property type="entry name" value="BTAD"/>
</dbReference>
<gene>
    <name evidence="6" type="ORF">SAMN05216258_105203</name>
</gene>
<sequence length="682" mass="71268">MVRGGAGEMPAEGKGAIVVMQTKPSKGTGAGPVMELRLLGAALARRPDGAALTGLGAKGLAVLAYLSMQPGRTATRDVLVDLLWSQGSPDQGRASLRQELRRMKRAMGPLFDQVIETPGGQIALLPGSVVTDLERVETAYASRETSGLSALIDSYGGPLLSPLAVPEAVFQDWVAARNSQIEAAVGDGLLRLMLLDESAGRLDRAAAAARKLLDIDSLQEDVHASLVRIHVAAGRIPQAKRAVEACKTLFEEELGGPPEIDLDALIPDARPARPSAPAPARTAPERAARKPAPDDRPLVAIAPSLGQTRECAVAMAVAEAALEQLARICWMRVRGTAALEASGICVADLARAADYAVTLRVEIGEETAAEIVAASRMGDAASVAARRLAMAPGGELSTAVGLGRALAGALCADLTELETRAALAAPSADSAWPRLMRARGLVMHGGPRAAETARALLDPRARSGEADAAELCILALSHLEECWSGWSAGPREALFRGRELALRALRRAPGDPWPQHVLGLAASLMLDLDSARAHQLRALTLAPGFAPAIGEMARLLALAGDADEAGDWAARALAAAPGAAEAAAWIRAPALARFAIGDWEGALECTDRALALRPDWAQTRLLRAATLEALGRSSEVARTLEPAAKILSRISVDAVRLAHPFADEQRIEALVAPLSRVAAETA</sequence>
<dbReference type="GO" id="GO:0006355">
    <property type="term" value="P:regulation of DNA-templated transcription"/>
    <property type="evidence" value="ECO:0007669"/>
    <property type="project" value="InterPro"/>
</dbReference>
<dbReference type="SMART" id="SM01043">
    <property type="entry name" value="BTAD"/>
    <property type="match status" value="1"/>
</dbReference>
<comment type="similarity">
    <text evidence="1">Belongs to the AfsR/DnrI/RedD regulatory family.</text>
</comment>
<dbReference type="InterPro" id="IPR051677">
    <property type="entry name" value="AfsR-DnrI-RedD_regulator"/>
</dbReference>
<feature type="region of interest" description="Disordered" evidence="3">
    <location>
        <begin position="271"/>
        <end position="297"/>
    </location>
</feature>